<evidence type="ECO:0000313" key="1">
    <source>
        <dbReference type="EMBL" id="PPV17766.1"/>
    </source>
</evidence>
<evidence type="ECO:0000313" key="2">
    <source>
        <dbReference type="Proteomes" id="UP000238081"/>
    </source>
</evidence>
<protein>
    <submittedName>
        <fullName evidence="1">Uncharacterized protein</fullName>
    </submittedName>
</protein>
<gene>
    <name evidence="1" type="ORF">AWN73_07115</name>
</gene>
<dbReference type="EMBL" id="LRDH01000002">
    <property type="protein sequence ID" value="PPV17766.1"/>
    <property type="molecule type" value="Genomic_DNA"/>
</dbReference>
<name>A0A2S7FF09_CLOBU</name>
<reference evidence="1 2" key="1">
    <citation type="submission" date="2016-01" db="EMBL/GenBank/DDBJ databases">
        <title>Characterization of the Clostridium difficile lineages that are prevalent in Hong Kong and China.</title>
        <authorList>
            <person name="Kwok J.S.-L."/>
            <person name="Lam W.-Y."/>
            <person name="Ip M."/>
            <person name="Chan T.-F."/>
            <person name="Hawkey P.M."/>
            <person name="Tsui S.K.-W."/>
        </authorList>
    </citation>
    <scope>NUCLEOTIDE SEQUENCE [LARGE SCALE GENOMIC DNA]</scope>
    <source>
        <strain evidence="1 2">300064</strain>
    </source>
</reference>
<sequence>MKQIENYYADKYCNDRYIYSSEGIYKISEDNANLYVTSLSFIQEKEFDEGNNASCISQYPLEDILDKFYCHISDFYEELNTLDSKKCYQEFASPDIDDIKRLRSIIGKYVYNKEINGYIELIIE</sequence>
<organism evidence="1 2">
    <name type="scientific">Clostridium butyricum</name>
    <dbReference type="NCBI Taxonomy" id="1492"/>
    <lineage>
        <taxon>Bacteria</taxon>
        <taxon>Bacillati</taxon>
        <taxon>Bacillota</taxon>
        <taxon>Clostridia</taxon>
        <taxon>Eubacteriales</taxon>
        <taxon>Clostridiaceae</taxon>
        <taxon>Clostridium</taxon>
    </lineage>
</organism>
<comment type="caution">
    <text evidence="1">The sequence shown here is derived from an EMBL/GenBank/DDBJ whole genome shotgun (WGS) entry which is preliminary data.</text>
</comment>
<dbReference type="RefSeq" id="WP_027635204.1">
    <property type="nucleotide sequence ID" value="NZ_JSEG01000010.1"/>
</dbReference>
<proteinExistence type="predicted"/>
<dbReference type="Proteomes" id="UP000238081">
    <property type="component" value="Unassembled WGS sequence"/>
</dbReference>
<accession>A0A2S7FF09</accession>
<dbReference type="AlphaFoldDB" id="A0A2S7FF09"/>